<proteinExistence type="predicted"/>
<evidence type="ECO:0000313" key="2">
    <source>
        <dbReference type="EMBL" id="KAJ1520838.1"/>
    </source>
</evidence>
<reference evidence="2" key="1">
    <citation type="submission" date="2022-12" db="EMBL/GenBank/DDBJ databases">
        <title>Chromosome-level genome assembly of the bean flower thrips Megalurothrips usitatus.</title>
        <authorList>
            <person name="Ma L."/>
            <person name="Liu Q."/>
            <person name="Li H."/>
            <person name="Cai W."/>
        </authorList>
    </citation>
    <scope>NUCLEOTIDE SEQUENCE</scope>
    <source>
        <strain evidence="2">Cailab_2022a</strain>
    </source>
</reference>
<gene>
    <name evidence="2" type="ORF">ONE63_003927</name>
</gene>
<comment type="caution">
    <text evidence="2">The sequence shown here is derived from an EMBL/GenBank/DDBJ whole genome shotgun (WGS) entry which is preliminary data.</text>
</comment>
<keyword evidence="3" id="KW-1185">Reference proteome</keyword>
<evidence type="ECO:0000256" key="1">
    <source>
        <dbReference type="SAM" id="MobiDB-lite"/>
    </source>
</evidence>
<evidence type="ECO:0000313" key="3">
    <source>
        <dbReference type="Proteomes" id="UP001075354"/>
    </source>
</evidence>
<dbReference type="Proteomes" id="UP001075354">
    <property type="component" value="Chromosome 14"/>
</dbReference>
<dbReference type="EMBL" id="JAPTSV010000014">
    <property type="protein sequence ID" value="KAJ1520838.1"/>
    <property type="molecule type" value="Genomic_DNA"/>
</dbReference>
<feature type="region of interest" description="Disordered" evidence="1">
    <location>
        <begin position="214"/>
        <end position="265"/>
    </location>
</feature>
<protein>
    <submittedName>
        <fullName evidence="2">Uncharacterized protein</fullName>
    </submittedName>
</protein>
<name>A0AAV7X8U2_9NEOP</name>
<accession>A0AAV7X8U2</accession>
<organism evidence="2 3">
    <name type="scientific">Megalurothrips usitatus</name>
    <name type="common">bean blossom thrips</name>
    <dbReference type="NCBI Taxonomy" id="439358"/>
    <lineage>
        <taxon>Eukaryota</taxon>
        <taxon>Metazoa</taxon>
        <taxon>Ecdysozoa</taxon>
        <taxon>Arthropoda</taxon>
        <taxon>Hexapoda</taxon>
        <taxon>Insecta</taxon>
        <taxon>Pterygota</taxon>
        <taxon>Neoptera</taxon>
        <taxon>Paraneoptera</taxon>
        <taxon>Thysanoptera</taxon>
        <taxon>Terebrantia</taxon>
        <taxon>Thripoidea</taxon>
        <taxon>Thripidae</taxon>
        <taxon>Megalurothrips</taxon>
    </lineage>
</organism>
<sequence length="265" mass="27226">MEALDAAFGFSSMFPPTPPSSASSPSLADTSLWSGLTAPWEDGGLDAGLGLGLAANWTLDGLPDVKPDVNEMLQASLRTDAAELPVLNADSTNFLLDGDVQPVLAAAPAAPAAPWLPQWSYCAYCAAQGGGVPCEPQPQPALAPQDYNQPFGQDTVYAQPEPGLVFDSYLAAPMAPVATLGPTFDGQGLGLVYVDGLSAVPDDLRLEPEGLRWGPASAIGNPPAPADVVVSPASTMDPGPAPECQGKSGKRSRLTSSRDPLICGK</sequence>
<dbReference type="AlphaFoldDB" id="A0AAV7X8U2"/>